<name>A0A0A9GAM8_ARUDO</name>
<organism evidence="1">
    <name type="scientific">Arundo donax</name>
    <name type="common">Giant reed</name>
    <name type="synonym">Donax arundinaceus</name>
    <dbReference type="NCBI Taxonomy" id="35708"/>
    <lineage>
        <taxon>Eukaryota</taxon>
        <taxon>Viridiplantae</taxon>
        <taxon>Streptophyta</taxon>
        <taxon>Embryophyta</taxon>
        <taxon>Tracheophyta</taxon>
        <taxon>Spermatophyta</taxon>
        <taxon>Magnoliopsida</taxon>
        <taxon>Liliopsida</taxon>
        <taxon>Poales</taxon>
        <taxon>Poaceae</taxon>
        <taxon>PACMAD clade</taxon>
        <taxon>Arundinoideae</taxon>
        <taxon>Arundineae</taxon>
        <taxon>Arundo</taxon>
    </lineage>
</organism>
<reference evidence="1" key="1">
    <citation type="submission" date="2014-09" db="EMBL/GenBank/DDBJ databases">
        <authorList>
            <person name="Magalhaes I.L.F."/>
            <person name="Oliveira U."/>
            <person name="Santos F.R."/>
            <person name="Vidigal T.H.D.A."/>
            <person name="Brescovit A.D."/>
            <person name="Santos A.J."/>
        </authorList>
    </citation>
    <scope>NUCLEOTIDE SEQUENCE</scope>
    <source>
        <tissue evidence="1">Shoot tissue taken approximately 20 cm above the soil surface</tissue>
    </source>
</reference>
<dbReference type="EMBL" id="GBRH01175796">
    <property type="protein sequence ID" value="JAE22100.1"/>
    <property type="molecule type" value="Transcribed_RNA"/>
</dbReference>
<accession>A0A0A9GAM8</accession>
<evidence type="ECO:0000313" key="1">
    <source>
        <dbReference type="EMBL" id="JAE22100.1"/>
    </source>
</evidence>
<proteinExistence type="predicted"/>
<protein>
    <submittedName>
        <fullName evidence="1">Uncharacterized protein</fullName>
    </submittedName>
</protein>
<reference evidence="1" key="2">
    <citation type="journal article" date="2015" name="Data Brief">
        <title>Shoot transcriptome of the giant reed, Arundo donax.</title>
        <authorList>
            <person name="Barrero R.A."/>
            <person name="Guerrero F.D."/>
            <person name="Moolhuijzen P."/>
            <person name="Goolsby J.A."/>
            <person name="Tidwell J."/>
            <person name="Bellgard S.E."/>
            <person name="Bellgard M.I."/>
        </authorList>
    </citation>
    <scope>NUCLEOTIDE SEQUENCE</scope>
    <source>
        <tissue evidence="1">Shoot tissue taken approximately 20 cm above the soil surface</tissue>
    </source>
</reference>
<sequence>MPPELPAVASLSQSH</sequence>